<keyword evidence="7" id="KW-0694">RNA-binding</keyword>
<dbReference type="GO" id="GO:0004540">
    <property type="term" value="F:RNA nuclease activity"/>
    <property type="evidence" value="ECO:0007669"/>
    <property type="project" value="InterPro"/>
</dbReference>
<dbReference type="GO" id="GO:0004519">
    <property type="term" value="F:endonuclease activity"/>
    <property type="evidence" value="ECO:0007669"/>
    <property type="project" value="UniProtKB-KW"/>
</dbReference>
<feature type="domain" description="RNA-binding protein AU-1/Ribonuclease E/G" evidence="8">
    <location>
        <begin position="101"/>
        <end position="196"/>
    </location>
</feature>
<keyword evidence="2" id="KW-0540">Nuclease</keyword>
<dbReference type="GO" id="GO:0046872">
    <property type="term" value="F:metal ion binding"/>
    <property type="evidence" value="ECO:0007669"/>
    <property type="project" value="UniProtKB-KW"/>
</dbReference>
<gene>
    <name evidence="9" type="primary">rng</name>
    <name evidence="9" type="ORF">ROJ8625_02332</name>
</gene>
<evidence type="ECO:0000313" key="9">
    <source>
        <dbReference type="EMBL" id="SLN48038.1"/>
    </source>
</evidence>
<name>A0A1X6ZF87_9RHOB</name>
<evidence type="ECO:0000256" key="2">
    <source>
        <dbReference type="ARBA" id="ARBA00022722"/>
    </source>
</evidence>
<evidence type="ECO:0000313" key="10">
    <source>
        <dbReference type="Proteomes" id="UP000193570"/>
    </source>
</evidence>
<proteinExistence type="predicted"/>
<evidence type="ECO:0000256" key="3">
    <source>
        <dbReference type="ARBA" id="ARBA00022723"/>
    </source>
</evidence>
<evidence type="ECO:0000256" key="5">
    <source>
        <dbReference type="ARBA" id="ARBA00022801"/>
    </source>
</evidence>
<dbReference type="OrthoDB" id="9804278at2"/>
<dbReference type="PANTHER" id="PTHR30001:SF1">
    <property type="entry name" value="RIBONUCLEASE E_G-LIKE PROTEIN, CHLOROPLASTIC"/>
    <property type="match status" value="1"/>
</dbReference>
<evidence type="ECO:0000256" key="4">
    <source>
        <dbReference type="ARBA" id="ARBA00022759"/>
    </source>
</evidence>
<dbReference type="InterPro" id="IPR004659">
    <property type="entry name" value="RNase_E/G"/>
</dbReference>
<evidence type="ECO:0000259" key="8">
    <source>
        <dbReference type="Pfam" id="PF10150"/>
    </source>
</evidence>
<evidence type="ECO:0000256" key="1">
    <source>
        <dbReference type="ARBA" id="ARBA00001946"/>
    </source>
</evidence>
<dbReference type="GO" id="GO:0006364">
    <property type="term" value="P:rRNA processing"/>
    <property type="evidence" value="ECO:0007669"/>
    <property type="project" value="TreeGrafter"/>
</dbReference>
<dbReference type="Pfam" id="PF10150">
    <property type="entry name" value="RNase_E_G"/>
    <property type="match status" value="2"/>
</dbReference>
<keyword evidence="10" id="KW-1185">Reference proteome</keyword>
<keyword evidence="3" id="KW-0479">Metal-binding</keyword>
<organism evidence="9 10">
    <name type="scientific">Roseivivax jejudonensis</name>
    <dbReference type="NCBI Taxonomy" id="1529041"/>
    <lineage>
        <taxon>Bacteria</taxon>
        <taxon>Pseudomonadati</taxon>
        <taxon>Pseudomonadota</taxon>
        <taxon>Alphaproteobacteria</taxon>
        <taxon>Rhodobacterales</taxon>
        <taxon>Roseobacteraceae</taxon>
        <taxon>Roseivivax</taxon>
    </lineage>
</organism>
<feature type="domain" description="RNA-binding protein AU-1/Ribonuclease E/G" evidence="8">
    <location>
        <begin position="208"/>
        <end position="331"/>
    </location>
</feature>
<dbReference type="AlphaFoldDB" id="A0A1X6ZF87"/>
<dbReference type="Proteomes" id="UP000193570">
    <property type="component" value="Unassembled WGS sequence"/>
</dbReference>
<dbReference type="GO" id="GO:0005737">
    <property type="term" value="C:cytoplasm"/>
    <property type="evidence" value="ECO:0007669"/>
    <property type="project" value="TreeGrafter"/>
</dbReference>
<protein>
    <submittedName>
        <fullName evidence="9">Ribonuclease G</fullName>
        <ecNumber evidence="9">3.1.26.-</ecNumber>
    </submittedName>
</protein>
<dbReference type="GO" id="GO:0016787">
    <property type="term" value="F:hydrolase activity"/>
    <property type="evidence" value="ECO:0007669"/>
    <property type="project" value="UniProtKB-KW"/>
</dbReference>
<reference evidence="9 10" key="1">
    <citation type="submission" date="2017-03" db="EMBL/GenBank/DDBJ databases">
        <authorList>
            <person name="Afonso C.L."/>
            <person name="Miller P.J."/>
            <person name="Scott M.A."/>
            <person name="Spackman E."/>
            <person name="Goraichik I."/>
            <person name="Dimitrov K.M."/>
            <person name="Suarez D.L."/>
            <person name="Swayne D.E."/>
        </authorList>
    </citation>
    <scope>NUCLEOTIDE SEQUENCE [LARGE SCALE GENOMIC DNA]</scope>
    <source>
        <strain evidence="9 10">CECT 8625</strain>
    </source>
</reference>
<keyword evidence="5 9" id="KW-0378">Hydrolase</keyword>
<accession>A0A1X6ZF87</accession>
<keyword evidence="4" id="KW-0255">Endonuclease</keyword>
<evidence type="ECO:0000256" key="7">
    <source>
        <dbReference type="ARBA" id="ARBA00022884"/>
    </source>
</evidence>
<sequence length="346" mass="36292">MKGASIALDRIGDREAAALIVDGIVEDLFLDGAAALPGAIYRGIAGRPMKGQGGVFFDTPDGPAYLRQIKGVSPAERRILQVTGYAEPGKAIPVTDRVLFKSRYAIVTPGAPGINVSRAIRNDDMREALLALAHDIVEDADGFGLILRSSCAGAAEDAVAEDIAEMRALAAAVMADTEGAAELLVAGDGAHARAWREWSMPATIDGEPGAFDRLGVWEAIDALASPHVALGARASMSVEVTRALVAVDVNTGGDTSPAAGLKATLAALRALPRELRLRGLGGLVTIDPAPVPKKDRRQIEGALRAALKSDSVETIFAGWTPMGNIELQRKRDRPALADILKEEAAR</sequence>
<dbReference type="RefSeq" id="WP_085792034.1">
    <property type="nucleotide sequence ID" value="NZ_FWFK01000004.1"/>
</dbReference>
<keyword evidence="6" id="KW-0460">Magnesium</keyword>
<comment type="cofactor">
    <cofactor evidence="1">
        <name>Mg(2+)</name>
        <dbReference type="ChEBI" id="CHEBI:18420"/>
    </cofactor>
</comment>
<dbReference type="EC" id="3.1.26.-" evidence="9"/>
<dbReference type="GO" id="GO:0003723">
    <property type="term" value="F:RNA binding"/>
    <property type="evidence" value="ECO:0007669"/>
    <property type="project" value="UniProtKB-KW"/>
</dbReference>
<dbReference type="EMBL" id="FWFK01000004">
    <property type="protein sequence ID" value="SLN48038.1"/>
    <property type="molecule type" value="Genomic_DNA"/>
</dbReference>
<dbReference type="InterPro" id="IPR019307">
    <property type="entry name" value="RNA-bd_AU-1/RNase_E/G"/>
</dbReference>
<evidence type="ECO:0000256" key="6">
    <source>
        <dbReference type="ARBA" id="ARBA00022842"/>
    </source>
</evidence>
<dbReference type="PANTHER" id="PTHR30001">
    <property type="entry name" value="RIBONUCLEASE"/>
    <property type="match status" value="1"/>
</dbReference>